<dbReference type="PANTHER" id="PTHR15036">
    <property type="entry name" value="PIKACHURIN-LIKE PROTEIN"/>
    <property type="match status" value="1"/>
</dbReference>
<feature type="non-terminal residue" evidence="4">
    <location>
        <position position="1"/>
    </location>
</feature>
<dbReference type="InterPro" id="IPR001791">
    <property type="entry name" value="Laminin_G"/>
</dbReference>
<dbReference type="InterPro" id="IPR000742">
    <property type="entry name" value="EGF"/>
</dbReference>
<dbReference type="EMBL" id="BFAA01051721">
    <property type="protein sequence ID" value="GCB84047.1"/>
    <property type="molecule type" value="Genomic_DNA"/>
</dbReference>
<name>A0A401QFF2_SCYTO</name>
<dbReference type="CDD" id="cd00054">
    <property type="entry name" value="EGF_CA"/>
    <property type="match status" value="1"/>
</dbReference>
<dbReference type="OMA" id="SEVLCQN"/>
<feature type="disulfide bond" evidence="2">
    <location>
        <begin position="151"/>
        <end position="178"/>
    </location>
</feature>
<dbReference type="SMART" id="SM00282">
    <property type="entry name" value="LamG"/>
    <property type="match status" value="1"/>
</dbReference>
<organism evidence="4 5">
    <name type="scientific">Scyliorhinus torazame</name>
    <name type="common">Cloudy catshark</name>
    <name type="synonym">Catulus torazame</name>
    <dbReference type="NCBI Taxonomy" id="75743"/>
    <lineage>
        <taxon>Eukaryota</taxon>
        <taxon>Metazoa</taxon>
        <taxon>Chordata</taxon>
        <taxon>Craniata</taxon>
        <taxon>Vertebrata</taxon>
        <taxon>Chondrichthyes</taxon>
        <taxon>Elasmobranchii</taxon>
        <taxon>Galeomorphii</taxon>
        <taxon>Galeoidea</taxon>
        <taxon>Carcharhiniformes</taxon>
        <taxon>Scyliorhinidae</taxon>
        <taxon>Scyliorhinus</taxon>
    </lineage>
</organism>
<dbReference type="PANTHER" id="PTHR15036:SF43">
    <property type="entry name" value="CONTACTIN-ASSOCIATED PROTEIN 1"/>
    <property type="match status" value="1"/>
</dbReference>
<dbReference type="Proteomes" id="UP000288216">
    <property type="component" value="Unassembled WGS sequence"/>
</dbReference>
<reference evidence="4 5" key="1">
    <citation type="journal article" date="2018" name="Nat. Ecol. Evol.">
        <title>Shark genomes provide insights into elasmobranch evolution and the origin of vertebrates.</title>
        <authorList>
            <person name="Hara Y"/>
            <person name="Yamaguchi K"/>
            <person name="Onimaru K"/>
            <person name="Kadota M"/>
            <person name="Koyanagi M"/>
            <person name="Keeley SD"/>
            <person name="Tatsumi K"/>
            <person name="Tanaka K"/>
            <person name="Motone F"/>
            <person name="Kageyama Y"/>
            <person name="Nozu R"/>
            <person name="Adachi N"/>
            <person name="Nishimura O"/>
            <person name="Nakagawa R"/>
            <person name="Tanegashima C"/>
            <person name="Kiyatake I"/>
            <person name="Matsumoto R"/>
            <person name="Murakumo K"/>
            <person name="Nishida K"/>
            <person name="Terakita A"/>
            <person name="Kuratani S"/>
            <person name="Sato K"/>
            <person name="Hyodo S Kuraku.S."/>
        </authorList>
    </citation>
    <scope>NUCLEOTIDE SEQUENCE [LARGE SCALE GENOMIC DNA]</scope>
</reference>
<dbReference type="Pfam" id="PF02210">
    <property type="entry name" value="Laminin_G_2"/>
    <property type="match status" value="1"/>
</dbReference>
<dbReference type="Gene3D" id="2.10.25.10">
    <property type="entry name" value="Laminin"/>
    <property type="match status" value="1"/>
</dbReference>
<evidence type="ECO:0000313" key="4">
    <source>
        <dbReference type="EMBL" id="GCB84047.1"/>
    </source>
</evidence>
<sequence>GGSWNTASFVHGNYLTFPSFTPGPSADISLYFKTTSSSGVFLENSGHWRFLEDSRYRNFIRLELKSEMMVAFSFNVGDGPEELQVESVTPLNDDAWHFLEAEINVKFARLRVDELPWRVREAPPQSYVSLKLEKPLFVGAAEYRLDAFFGCLRGLKMNGEILNLEREANMTEGVNAGCVGQCSSSEVLCQNGGRCVERYSTYTCDCNSSAFDGTFC</sequence>
<gene>
    <name evidence="4" type="ORF">scyTo_0024623</name>
</gene>
<dbReference type="InterPro" id="IPR050372">
    <property type="entry name" value="Neurexin-related_CASP"/>
</dbReference>
<dbReference type="CDD" id="cd00110">
    <property type="entry name" value="LamG"/>
    <property type="match status" value="1"/>
</dbReference>
<dbReference type="Gene3D" id="2.60.120.200">
    <property type="match status" value="1"/>
</dbReference>
<dbReference type="Pfam" id="PF00008">
    <property type="entry name" value="EGF"/>
    <property type="match status" value="1"/>
</dbReference>
<keyword evidence="1 2" id="KW-1015">Disulfide bond</keyword>
<evidence type="ECO:0000256" key="2">
    <source>
        <dbReference type="PROSITE-ProRule" id="PRU00122"/>
    </source>
</evidence>
<dbReference type="PROSITE" id="PS50025">
    <property type="entry name" value="LAM_G_DOMAIN"/>
    <property type="match status" value="1"/>
</dbReference>
<feature type="non-terminal residue" evidence="4">
    <location>
        <position position="216"/>
    </location>
</feature>
<dbReference type="OrthoDB" id="26719at2759"/>
<evidence type="ECO:0000313" key="5">
    <source>
        <dbReference type="Proteomes" id="UP000288216"/>
    </source>
</evidence>
<accession>A0A401QFF2</accession>
<dbReference type="STRING" id="75743.A0A401QFF2"/>
<protein>
    <recommendedName>
        <fullName evidence="3">Laminin G domain-containing protein</fullName>
    </recommendedName>
</protein>
<keyword evidence="5" id="KW-1185">Reference proteome</keyword>
<feature type="domain" description="Laminin G" evidence="3">
    <location>
        <begin position="4"/>
        <end position="178"/>
    </location>
</feature>
<evidence type="ECO:0000259" key="3">
    <source>
        <dbReference type="PROSITE" id="PS50025"/>
    </source>
</evidence>
<comment type="caution">
    <text evidence="4">The sequence shown here is derived from an EMBL/GenBank/DDBJ whole genome shotgun (WGS) entry which is preliminary data.</text>
</comment>
<proteinExistence type="predicted"/>
<dbReference type="AlphaFoldDB" id="A0A401QFF2"/>
<dbReference type="SUPFAM" id="SSF49899">
    <property type="entry name" value="Concanavalin A-like lectins/glucanases"/>
    <property type="match status" value="1"/>
</dbReference>
<dbReference type="InterPro" id="IPR013320">
    <property type="entry name" value="ConA-like_dom_sf"/>
</dbReference>
<evidence type="ECO:0000256" key="1">
    <source>
        <dbReference type="ARBA" id="ARBA00023157"/>
    </source>
</evidence>